<dbReference type="EMBL" id="JADMKU010000030">
    <property type="protein sequence ID" value="MBR9653433.1"/>
    <property type="molecule type" value="Genomic_DNA"/>
</dbReference>
<proteinExistence type="predicted"/>
<dbReference type="RefSeq" id="WP_212703056.1">
    <property type="nucleotide sequence ID" value="NZ_JADMKU010000030.1"/>
</dbReference>
<name>A0ABS5HY89_9RHOB</name>
<protein>
    <submittedName>
        <fullName evidence="1">Uncharacterized protein</fullName>
    </submittedName>
</protein>
<dbReference type="Proteomes" id="UP001195941">
    <property type="component" value="Unassembled WGS sequence"/>
</dbReference>
<sequence length="192" mass="21795">MLQLSVFFSLHYKAAQPRKIWNGLGSVSLFAALLAAEFDFADQVKAKKGFEMNGLLDFVKPPFERESIRSLAMEIEVDFAYVSTYLSWFSAQILAELGAEDGLNWLMEHGSMRVSIGDLEDEFESKRFRRLIYQNASQGAVEVQSLTGLQEGVRRYLIYHLLQEGKPQQEIASTVGTSLRTVQRHNAARNRL</sequence>
<accession>A0ABS5HY89</accession>
<evidence type="ECO:0000313" key="1">
    <source>
        <dbReference type="EMBL" id="MBR9653433.1"/>
    </source>
</evidence>
<evidence type="ECO:0000313" key="2">
    <source>
        <dbReference type="Proteomes" id="UP001195941"/>
    </source>
</evidence>
<organism evidence="1 2">
    <name type="scientific">Thalassovita aquimarina</name>
    <dbReference type="NCBI Taxonomy" id="2785917"/>
    <lineage>
        <taxon>Bacteria</taxon>
        <taxon>Pseudomonadati</taxon>
        <taxon>Pseudomonadota</taxon>
        <taxon>Alphaproteobacteria</taxon>
        <taxon>Rhodobacterales</taxon>
        <taxon>Roseobacteraceae</taxon>
        <taxon>Thalassovita</taxon>
    </lineage>
</organism>
<gene>
    <name evidence="1" type="ORF">IT775_20140</name>
</gene>
<comment type="caution">
    <text evidence="1">The sequence shown here is derived from an EMBL/GenBank/DDBJ whole genome shotgun (WGS) entry which is preliminary data.</text>
</comment>
<reference evidence="1 2" key="1">
    <citation type="journal article" date="2021" name="Arch. Microbiol.">
        <title>Thalassobius aquimarinus sp. nov., isolated from the Sea of Japan seashore.</title>
        <authorList>
            <person name="Kurilenko V.V."/>
            <person name="Romanenko L.A."/>
            <person name="Chernysheva N.Y."/>
            <person name="Velansky P.V."/>
            <person name="Tekutyeva L.A."/>
            <person name="Isaeva M.P."/>
            <person name="Mikhailov V.V."/>
        </authorList>
    </citation>
    <scope>NUCLEOTIDE SEQUENCE [LARGE SCALE GENOMIC DNA]</scope>
    <source>
        <strain evidence="1 2">KMM 8518</strain>
    </source>
</reference>
<keyword evidence="2" id="KW-1185">Reference proteome</keyword>